<keyword evidence="1" id="KW-0812">Transmembrane</keyword>
<evidence type="ECO:0000313" key="3">
    <source>
        <dbReference type="Proteomes" id="UP000001542"/>
    </source>
</evidence>
<feature type="transmembrane region" description="Helical" evidence="1">
    <location>
        <begin position="234"/>
        <end position="260"/>
    </location>
</feature>
<keyword evidence="1" id="KW-0472">Membrane</keyword>
<keyword evidence="3" id="KW-1185">Reference proteome</keyword>
<feature type="transmembrane region" description="Helical" evidence="1">
    <location>
        <begin position="267"/>
        <end position="284"/>
    </location>
</feature>
<accession>A2DQL2</accession>
<protein>
    <submittedName>
        <fullName evidence="2">Uncharacterized protein</fullName>
    </submittedName>
</protein>
<feature type="transmembrane region" description="Helical" evidence="1">
    <location>
        <begin position="23"/>
        <end position="43"/>
    </location>
</feature>
<feature type="transmembrane region" description="Helical" evidence="1">
    <location>
        <begin position="340"/>
        <end position="366"/>
    </location>
</feature>
<reference evidence="2" key="2">
    <citation type="journal article" date="2007" name="Science">
        <title>Draft genome sequence of the sexually transmitted pathogen Trichomonas vaginalis.</title>
        <authorList>
            <person name="Carlton J.M."/>
            <person name="Hirt R.P."/>
            <person name="Silva J.C."/>
            <person name="Delcher A.L."/>
            <person name="Schatz M."/>
            <person name="Zhao Q."/>
            <person name="Wortman J.R."/>
            <person name="Bidwell S.L."/>
            <person name="Alsmark U.C.M."/>
            <person name="Besteiro S."/>
            <person name="Sicheritz-Ponten T."/>
            <person name="Noel C.J."/>
            <person name="Dacks J.B."/>
            <person name="Foster P.G."/>
            <person name="Simillion C."/>
            <person name="Van de Peer Y."/>
            <person name="Miranda-Saavedra D."/>
            <person name="Barton G.J."/>
            <person name="Westrop G.D."/>
            <person name="Mueller S."/>
            <person name="Dessi D."/>
            <person name="Fiori P.L."/>
            <person name="Ren Q."/>
            <person name="Paulsen I."/>
            <person name="Zhang H."/>
            <person name="Bastida-Corcuera F.D."/>
            <person name="Simoes-Barbosa A."/>
            <person name="Brown M.T."/>
            <person name="Hayes R.D."/>
            <person name="Mukherjee M."/>
            <person name="Okumura C.Y."/>
            <person name="Schneider R."/>
            <person name="Smith A.J."/>
            <person name="Vanacova S."/>
            <person name="Villalvazo M."/>
            <person name="Haas B.J."/>
            <person name="Pertea M."/>
            <person name="Feldblyum T.V."/>
            <person name="Utterback T.R."/>
            <person name="Shu C.L."/>
            <person name="Osoegawa K."/>
            <person name="de Jong P.J."/>
            <person name="Hrdy I."/>
            <person name="Horvathova L."/>
            <person name="Zubacova Z."/>
            <person name="Dolezal P."/>
            <person name="Malik S.B."/>
            <person name="Logsdon J.M. Jr."/>
            <person name="Henze K."/>
            <person name="Gupta A."/>
            <person name="Wang C.C."/>
            <person name="Dunne R.L."/>
            <person name="Upcroft J.A."/>
            <person name="Upcroft P."/>
            <person name="White O."/>
            <person name="Salzberg S.L."/>
            <person name="Tang P."/>
            <person name="Chiu C.-H."/>
            <person name="Lee Y.-S."/>
            <person name="Embley T.M."/>
            <person name="Coombs G.H."/>
            <person name="Mottram J.C."/>
            <person name="Tachezy J."/>
            <person name="Fraser-Liggett C.M."/>
            <person name="Johnson P.J."/>
        </authorList>
    </citation>
    <scope>NUCLEOTIDE SEQUENCE [LARGE SCALE GENOMIC DNA]</scope>
    <source>
        <strain evidence="2">G3</strain>
    </source>
</reference>
<evidence type="ECO:0000313" key="2">
    <source>
        <dbReference type="EMBL" id="EAY17296.1"/>
    </source>
</evidence>
<proteinExistence type="predicted"/>
<dbReference type="RefSeq" id="XP_001329519.1">
    <property type="nucleotide sequence ID" value="XM_001329484.1"/>
</dbReference>
<dbReference type="OrthoDB" id="10676680at2759"/>
<dbReference type="EMBL" id="DS113232">
    <property type="protein sequence ID" value="EAY17296.1"/>
    <property type="molecule type" value="Genomic_DNA"/>
</dbReference>
<dbReference type="Proteomes" id="UP000001542">
    <property type="component" value="Unassembled WGS sequence"/>
</dbReference>
<organism evidence="2 3">
    <name type="scientific">Trichomonas vaginalis (strain ATCC PRA-98 / G3)</name>
    <dbReference type="NCBI Taxonomy" id="412133"/>
    <lineage>
        <taxon>Eukaryota</taxon>
        <taxon>Metamonada</taxon>
        <taxon>Parabasalia</taxon>
        <taxon>Trichomonadida</taxon>
        <taxon>Trichomonadidae</taxon>
        <taxon>Trichomonas</taxon>
    </lineage>
</organism>
<dbReference type="KEGG" id="tva:4775313"/>
<evidence type="ECO:0000256" key="1">
    <source>
        <dbReference type="SAM" id="Phobius"/>
    </source>
</evidence>
<dbReference type="VEuPathDB" id="TrichDB:TVAGG3_0591570"/>
<gene>
    <name evidence="2" type="ORF">TVAG_266590</name>
</gene>
<feature type="transmembrane region" description="Helical" evidence="1">
    <location>
        <begin position="304"/>
        <end position="328"/>
    </location>
</feature>
<reference evidence="2" key="1">
    <citation type="submission" date="2006-10" db="EMBL/GenBank/DDBJ databases">
        <authorList>
            <person name="Amadeo P."/>
            <person name="Zhao Q."/>
            <person name="Wortman J."/>
            <person name="Fraser-Liggett C."/>
            <person name="Carlton J."/>
        </authorList>
    </citation>
    <scope>NUCLEOTIDE SEQUENCE</scope>
    <source>
        <strain evidence="2">G3</strain>
    </source>
</reference>
<feature type="transmembrane region" description="Helical" evidence="1">
    <location>
        <begin position="180"/>
        <end position="198"/>
    </location>
</feature>
<sequence>MREPDEGVTQLPASKFDSGQTDVTLISFLSISVLILISVHYIIKNLYDGDIISSHEGLQISENEKTNYILLLIHSPTTVQTFSNFYIDILGSKENKDSFDVDADILCQWGQAPTTIARQTLPEAVIGKNRLYSTGLFNYDSVLFQIHIQGNLSKLDGLTISVIHQNAEFFNQCKVIRQSFSYIGIATLVIYCIVLISISQKSRSVDHILVIISLTISIFTNSPDLLEDLISNYIANYSLSLLLSGFYQSTNFVILLCLVIRATSSDSITTTCILSLLFIFADGLSELTYDTSILAKYFDNNTTVWVFFFTMSTAAKGTLLCIALWKILNYIFDRNISSPTVIYLITYVIIYQYISFIANGAFYLIYGYGSSSLDFNTRYLSQFITTMAIADIYWPTQKKVGRNLNNTTNPTYRELDTDK</sequence>
<name>A2DQL2_TRIV3</name>
<dbReference type="VEuPathDB" id="TrichDB:TVAG_266590"/>
<dbReference type="InParanoid" id="A2DQL2"/>
<dbReference type="AlphaFoldDB" id="A2DQL2"/>
<keyword evidence="1" id="KW-1133">Transmembrane helix</keyword>